<evidence type="ECO:0000313" key="11">
    <source>
        <dbReference type="Proteomes" id="UP000677126"/>
    </source>
</evidence>
<name>A0ABX8DZQ8_9SPHN</name>
<dbReference type="Pfam" id="PF04239">
    <property type="entry name" value="DUF421"/>
    <property type="match status" value="1"/>
</dbReference>
<dbReference type="Gene3D" id="3.30.240.20">
    <property type="entry name" value="bsu07140 like domains"/>
    <property type="match status" value="1"/>
</dbReference>
<evidence type="ECO:0000259" key="8">
    <source>
        <dbReference type="Pfam" id="PF04239"/>
    </source>
</evidence>
<feature type="transmembrane region" description="Helical" evidence="7">
    <location>
        <begin position="64"/>
        <end position="86"/>
    </location>
</feature>
<comment type="similarity">
    <text evidence="2">Belongs to the UPF0702 family.</text>
</comment>
<dbReference type="Pfam" id="PF20730">
    <property type="entry name" value="YetF_N"/>
    <property type="match status" value="1"/>
</dbReference>
<organism evidence="10 11">
    <name type="scientific">Novosphingobium decolorationis</name>
    <dbReference type="NCBI Taxonomy" id="2698673"/>
    <lineage>
        <taxon>Bacteria</taxon>
        <taxon>Pseudomonadati</taxon>
        <taxon>Pseudomonadota</taxon>
        <taxon>Alphaproteobacteria</taxon>
        <taxon>Sphingomonadales</taxon>
        <taxon>Sphingomonadaceae</taxon>
        <taxon>Novosphingobium</taxon>
    </lineage>
</organism>
<sequence length="170" mass="17810">MIFDDVSNLVRVLVLSVLAYPALIAILRISGKRTLAKMNAFDLVVTVALGSTLATILLSKDVSLVEGLLALLSLVALQYAIAGLSVRSAFVESLAKAEPTVLLLDGRIDDAALRRERVTHDEMKAALRGAGLGDFALAAAVVLETDGSLSVVSAEDAGSREALPATRNQP</sequence>
<feature type="domain" description="YetF-like N-terminal transmembrane" evidence="9">
    <location>
        <begin position="17"/>
        <end position="81"/>
    </location>
</feature>
<reference evidence="10 11" key="1">
    <citation type="journal article" date="2021" name="Int. J. Syst. Evol. Microbiol.">
        <title>Novosphingobium decolorationis sp. nov., an aniline blue-decolourizing bacterium isolated from East Pacific sediment.</title>
        <authorList>
            <person name="Chen X."/>
            <person name="Dong B."/>
            <person name="Chen T."/>
            <person name="Ren N."/>
            <person name="Wang J."/>
            <person name="Xu Y."/>
            <person name="Yang J."/>
            <person name="Zhu S."/>
            <person name="Chen J."/>
        </authorList>
    </citation>
    <scope>NUCLEOTIDE SEQUENCE [LARGE SCALE GENOMIC DNA]</scope>
    <source>
        <strain evidence="10 11">502str22</strain>
    </source>
</reference>
<evidence type="ECO:0000256" key="5">
    <source>
        <dbReference type="ARBA" id="ARBA00022989"/>
    </source>
</evidence>
<feature type="transmembrane region" description="Helical" evidence="7">
    <location>
        <begin position="39"/>
        <end position="58"/>
    </location>
</feature>
<comment type="subcellular location">
    <subcellularLocation>
        <location evidence="1">Cell membrane</location>
        <topology evidence="1">Multi-pass membrane protein</topology>
    </subcellularLocation>
</comment>
<dbReference type="Proteomes" id="UP000677126">
    <property type="component" value="Chromosome"/>
</dbReference>
<keyword evidence="3" id="KW-1003">Cell membrane</keyword>
<evidence type="ECO:0000256" key="7">
    <source>
        <dbReference type="SAM" id="Phobius"/>
    </source>
</evidence>
<dbReference type="InterPro" id="IPR023090">
    <property type="entry name" value="UPF0702_alpha/beta_dom_sf"/>
</dbReference>
<protein>
    <submittedName>
        <fullName evidence="10">DUF421 domain-containing protein</fullName>
    </submittedName>
</protein>
<keyword evidence="5 7" id="KW-1133">Transmembrane helix</keyword>
<dbReference type="PANTHER" id="PTHR34582:SF6">
    <property type="entry name" value="UPF0702 TRANSMEMBRANE PROTEIN YCAP"/>
    <property type="match status" value="1"/>
</dbReference>
<keyword evidence="4 7" id="KW-0812">Transmembrane</keyword>
<keyword evidence="11" id="KW-1185">Reference proteome</keyword>
<keyword evidence="6 7" id="KW-0472">Membrane</keyword>
<evidence type="ECO:0000256" key="1">
    <source>
        <dbReference type="ARBA" id="ARBA00004651"/>
    </source>
</evidence>
<evidence type="ECO:0000256" key="3">
    <source>
        <dbReference type="ARBA" id="ARBA00022475"/>
    </source>
</evidence>
<evidence type="ECO:0000256" key="4">
    <source>
        <dbReference type="ARBA" id="ARBA00022692"/>
    </source>
</evidence>
<evidence type="ECO:0000256" key="2">
    <source>
        <dbReference type="ARBA" id="ARBA00006448"/>
    </source>
</evidence>
<dbReference type="InterPro" id="IPR007353">
    <property type="entry name" value="DUF421"/>
</dbReference>
<evidence type="ECO:0000259" key="9">
    <source>
        <dbReference type="Pfam" id="PF20730"/>
    </source>
</evidence>
<accession>A0ABX8DZQ8</accession>
<dbReference type="InterPro" id="IPR048454">
    <property type="entry name" value="YetF_N"/>
</dbReference>
<evidence type="ECO:0000256" key="6">
    <source>
        <dbReference type="ARBA" id="ARBA00023136"/>
    </source>
</evidence>
<dbReference type="RefSeq" id="WP_213501437.1">
    <property type="nucleotide sequence ID" value="NZ_CP054856.1"/>
</dbReference>
<feature type="transmembrane region" description="Helical" evidence="7">
    <location>
        <begin position="6"/>
        <end position="27"/>
    </location>
</feature>
<feature type="domain" description="YetF C-terminal" evidence="8">
    <location>
        <begin position="88"/>
        <end position="156"/>
    </location>
</feature>
<proteinExistence type="inferred from homology"/>
<gene>
    <name evidence="10" type="ORF">HT578_00410</name>
</gene>
<dbReference type="PANTHER" id="PTHR34582">
    <property type="entry name" value="UPF0702 TRANSMEMBRANE PROTEIN YCAP"/>
    <property type="match status" value="1"/>
</dbReference>
<dbReference type="EMBL" id="CP054856">
    <property type="protein sequence ID" value="QVM82365.1"/>
    <property type="molecule type" value="Genomic_DNA"/>
</dbReference>
<evidence type="ECO:0000313" key="10">
    <source>
        <dbReference type="EMBL" id="QVM82365.1"/>
    </source>
</evidence>